<comment type="caution">
    <text evidence="2">The sequence shown here is derived from an EMBL/GenBank/DDBJ whole genome shotgun (WGS) entry which is preliminary data.</text>
</comment>
<evidence type="ECO:0000313" key="2">
    <source>
        <dbReference type="EMBL" id="CAB5391043.1"/>
    </source>
</evidence>
<dbReference type="Proteomes" id="UP000684084">
    <property type="component" value="Unassembled WGS sequence"/>
</dbReference>
<dbReference type="PANTHER" id="PTHR14499:SF138">
    <property type="entry name" value="BTB DOMAIN-CONTAINING PROTEIN"/>
    <property type="match status" value="1"/>
</dbReference>
<dbReference type="CDD" id="cd18316">
    <property type="entry name" value="BTB_POZ_KCTD-like"/>
    <property type="match status" value="1"/>
</dbReference>
<dbReference type="InterPro" id="IPR000210">
    <property type="entry name" value="BTB/POZ_dom"/>
</dbReference>
<evidence type="ECO:0000259" key="1">
    <source>
        <dbReference type="SMART" id="SM00225"/>
    </source>
</evidence>
<accession>A0A915ZXJ2</accession>
<proteinExistence type="predicted"/>
<dbReference type="PANTHER" id="PTHR14499">
    <property type="entry name" value="POTASSIUM CHANNEL TETRAMERIZATION DOMAIN-CONTAINING"/>
    <property type="match status" value="1"/>
</dbReference>
<dbReference type="EMBL" id="CAGKOT010000071">
    <property type="protein sequence ID" value="CAB5391043.1"/>
    <property type="molecule type" value="Genomic_DNA"/>
</dbReference>
<dbReference type="VEuPathDB" id="FungiDB:RhiirFUN_003529"/>
<gene>
    <name evidence="2" type="ORF">CHRIB12_LOCUS21787</name>
</gene>
<dbReference type="Pfam" id="PF02214">
    <property type="entry name" value="BTB_2"/>
    <property type="match status" value="1"/>
</dbReference>
<sequence>MSNSSQMDIDDKFGRNYEKKIVLNIGGVKYETFASTLVKYPNTRLGRIFEGNDENNRSFVKVKENEYFFDRNGYAFRYILEWYRTGKILLSIGPNDSKKAYITREELAAELEYFEIPMENLKDYYNNNFIKNTTLIHKLAAVKVDEFISALEKLIREAMGQFLNFIELRFYRTPKYMKEYWAKSESIGVSNLTKIMKPFSDAGFSIIEKFGDEIGDYLRNNIIGIDWNCDICDPGDREYCVIIINIKEKYPKTAILSYTKRIFYLYKKHTKNEFTVYRVSKECIFYFIMIICYRIHSH</sequence>
<feature type="domain" description="BTB" evidence="1">
    <location>
        <begin position="19"/>
        <end position="133"/>
    </location>
</feature>
<dbReference type="SMART" id="SM00225">
    <property type="entry name" value="BTB"/>
    <property type="match status" value="1"/>
</dbReference>
<organism evidence="2 3">
    <name type="scientific">Rhizophagus irregularis</name>
    <dbReference type="NCBI Taxonomy" id="588596"/>
    <lineage>
        <taxon>Eukaryota</taxon>
        <taxon>Fungi</taxon>
        <taxon>Fungi incertae sedis</taxon>
        <taxon>Mucoromycota</taxon>
        <taxon>Glomeromycotina</taxon>
        <taxon>Glomeromycetes</taxon>
        <taxon>Glomerales</taxon>
        <taxon>Glomeraceae</taxon>
        <taxon>Rhizophagus</taxon>
    </lineage>
</organism>
<protein>
    <recommendedName>
        <fullName evidence="1">BTB domain-containing protein</fullName>
    </recommendedName>
</protein>
<reference evidence="2" key="1">
    <citation type="submission" date="2020-05" db="EMBL/GenBank/DDBJ databases">
        <authorList>
            <person name="Rincon C."/>
            <person name="Sanders R I."/>
            <person name="Robbins C."/>
            <person name="Chaturvedi A."/>
        </authorList>
    </citation>
    <scope>NUCLEOTIDE SEQUENCE</scope>
    <source>
        <strain evidence="2">CHB12</strain>
    </source>
</reference>
<dbReference type="AlphaFoldDB" id="A0A915ZXJ2"/>
<dbReference type="InterPro" id="IPR003131">
    <property type="entry name" value="T1-type_BTB"/>
</dbReference>
<dbReference type="GO" id="GO:0051260">
    <property type="term" value="P:protein homooligomerization"/>
    <property type="evidence" value="ECO:0007669"/>
    <property type="project" value="InterPro"/>
</dbReference>
<dbReference type="OrthoDB" id="2414723at2759"/>
<evidence type="ECO:0000313" key="3">
    <source>
        <dbReference type="Proteomes" id="UP000684084"/>
    </source>
</evidence>
<name>A0A915ZXJ2_9GLOM</name>